<reference evidence="2 3" key="1">
    <citation type="submission" date="2016-04" db="EMBL/GenBank/DDBJ databases">
        <title>A degradative enzymes factory behind the ericoid mycorrhizal symbiosis.</title>
        <authorList>
            <consortium name="DOE Joint Genome Institute"/>
            <person name="Martino E."/>
            <person name="Morin E."/>
            <person name="Grelet G."/>
            <person name="Kuo A."/>
            <person name="Kohler A."/>
            <person name="Daghino S."/>
            <person name="Barry K."/>
            <person name="Choi C."/>
            <person name="Cichocki N."/>
            <person name="Clum A."/>
            <person name="Copeland A."/>
            <person name="Hainaut M."/>
            <person name="Haridas S."/>
            <person name="Labutti K."/>
            <person name="Lindquist E."/>
            <person name="Lipzen A."/>
            <person name="Khouja H.-R."/>
            <person name="Murat C."/>
            <person name="Ohm R."/>
            <person name="Olson A."/>
            <person name="Spatafora J."/>
            <person name="Veneault-Fourrey C."/>
            <person name="Henrissat B."/>
            <person name="Grigoriev I."/>
            <person name="Martin F."/>
            <person name="Perotto S."/>
        </authorList>
    </citation>
    <scope>NUCLEOTIDE SEQUENCE [LARGE SCALE GENOMIC DNA]</scope>
    <source>
        <strain evidence="2 3">E</strain>
    </source>
</reference>
<evidence type="ECO:0000313" key="3">
    <source>
        <dbReference type="Proteomes" id="UP000235371"/>
    </source>
</evidence>
<dbReference type="RefSeq" id="XP_024730910.1">
    <property type="nucleotide sequence ID" value="XM_024883793.1"/>
</dbReference>
<evidence type="ECO:0000256" key="1">
    <source>
        <dbReference type="SAM" id="MobiDB-lite"/>
    </source>
</evidence>
<dbReference type="Proteomes" id="UP000235371">
    <property type="component" value="Unassembled WGS sequence"/>
</dbReference>
<feature type="region of interest" description="Disordered" evidence="1">
    <location>
        <begin position="98"/>
        <end position="122"/>
    </location>
</feature>
<proteinExistence type="predicted"/>
<sequence length="207" mass="22502">MPPTLPTPNRTEPVVLKTLKGVKTQKGESSSHVTLSRSLQACCMAPSPVWTAGLDWQCSKLEVHGSDMGQHDPGRGSRSQDGPCQSLYEQIIEWDSETPLKRRSEGGVPPGPSKGLRSPRLGPSHQKLQILADWAGGLARFDRCAGIASVVPSHTFRQIRASDSHPPDVAPILRGGARPLFVRKNSSSPRRPAHNRALCAELNIRRS</sequence>
<dbReference type="InParanoid" id="A0A2J6ST91"/>
<dbReference type="AlphaFoldDB" id="A0A2J6ST91"/>
<evidence type="ECO:0000313" key="2">
    <source>
        <dbReference type="EMBL" id="PMD54006.1"/>
    </source>
</evidence>
<accession>A0A2J6ST91</accession>
<protein>
    <submittedName>
        <fullName evidence="2">Uncharacterized protein</fullName>
    </submittedName>
</protein>
<gene>
    <name evidence="2" type="ORF">K444DRAFT_634791</name>
</gene>
<name>A0A2J6ST91_9HELO</name>
<dbReference type="EMBL" id="KZ613866">
    <property type="protein sequence ID" value="PMD54006.1"/>
    <property type="molecule type" value="Genomic_DNA"/>
</dbReference>
<dbReference type="GeneID" id="36591870"/>
<organism evidence="2 3">
    <name type="scientific">Hyaloscypha bicolor E</name>
    <dbReference type="NCBI Taxonomy" id="1095630"/>
    <lineage>
        <taxon>Eukaryota</taxon>
        <taxon>Fungi</taxon>
        <taxon>Dikarya</taxon>
        <taxon>Ascomycota</taxon>
        <taxon>Pezizomycotina</taxon>
        <taxon>Leotiomycetes</taxon>
        <taxon>Helotiales</taxon>
        <taxon>Hyaloscyphaceae</taxon>
        <taxon>Hyaloscypha</taxon>
        <taxon>Hyaloscypha bicolor</taxon>
    </lineage>
</organism>
<keyword evidence="3" id="KW-1185">Reference proteome</keyword>